<evidence type="ECO:0000256" key="1">
    <source>
        <dbReference type="ARBA" id="ARBA00022649"/>
    </source>
</evidence>
<keyword evidence="3" id="KW-1185">Reference proteome</keyword>
<keyword evidence="1" id="KW-1277">Toxin-antitoxin system</keyword>
<evidence type="ECO:0000313" key="2">
    <source>
        <dbReference type="EMBL" id="MBC3881905.1"/>
    </source>
</evidence>
<dbReference type="AlphaFoldDB" id="A0A923HLM1"/>
<name>A0A923HLM1_9BURK</name>
<accession>A0A923HLM1</accession>
<reference evidence="2" key="1">
    <citation type="submission" date="2020-08" db="EMBL/GenBank/DDBJ databases">
        <title>Novel species isolated from subtropical streams in China.</title>
        <authorList>
            <person name="Lu H."/>
        </authorList>
    </citation>
    <scope>NUCLEOTIDE SEQUENCE</scope>
    <source>
        <strain evidence="2">LX22W</strain>
    </source>
</reference>
<protein>
    <submittedName>
        <fullName evidence="2">Type II toxin-antitoxin system RelE/ParE family toxin</fullName>
    </submittedName>
</protein>
<proteinExistence type="predicted"/>
<comment type="caution">
    <text evidence="2">The sequence shown here is derived from an EMBL/GenBank/DDBJ whole genome shotgun (WGS) entry which is preliminary data.</text>
</comment>
<dbReference type="Proteomes" id="UP000627446">
    <property type="component" value="Unassembled WGS sequence"/>
</dbReference>
<sequence length="111" mass="13462">MSYTVYMLDDAERDVRDIHSYIKHHFSEKLANELYIEIKTKILMLEENPLLGTPMPELVELGMLNWRQMVVLKKNKVVYEIDKHRQHIYVYLICTERQDFEAFLQKRLFRG</sequence>
<organism evidence="2 3">
    <name type="scientific">Undibacterium nitidum</name>
    <dbReference type="NCBI Taxonomy" id="2762298"/>
    <lineage>
        <taxon>Bacteria</taxon>
        <taxon>Pseudomonadati</taxon>
        <taxon>Pseudomonadota</taxon>
        <taxon>Betaproteobacteria</taxon>
        <taxon>Burkholderiales</taxon>
        <taxon>Oxalobacteraceae</taxon>
        <taxon>Undibacterium</taxon>
    </lineage>
</organism>
<dbReference type="EMBL" id="JACOFZ010000003">
    <property type="protein sequence ID" value="MBC3881905.1"/>
    <property type="molecule type" value="Genomic_DNA"/>
</dbReference>
<dbReference type="InterPro" id="IPR007712">
    <property type="entry name" value="RelE/ParE_toxin"/>
</dbReference>
<gene>
    <name evidence="2" type="ORF">H8K36_11000</name>
</gene>
<dbReference type="Pfam" id="PF05016">
    <property type="entry name" value="ParE_toxin"/>
    <property type="match status" value="1"/>
</dbReference>
<dbReference type="InterPro" id="IPR035093">
    <property type="entry name" value="RelE/ParE_toxin_dom_sf"/>
</dbReference>
<dbReference type="Gene3D" id="3.30.2310.20">
    <property type="entry name" value="RelE-like"/>
    <property type="match status" value="1"/>
</dbReference>
<evidence type="ECO:0000313" key="3">
    <source>
        <dbReference type="Proteomes" id="UP000627446"/>
    </source>
</evidence>
<dbReference type="RefSeq" id="WP_186916438.1">
    <property type="nucleotide sequence ID" value="NZ_JACOFZ010000003.1"/>
</dbReference>